<reference evidence="2 3" key="1">
    <citation type="submission" date="2021-02" db="EMBL/GenBank/DDBJ databases">
        <title>Streptomyces spirodelae sp. nov., isolated from duckweed.</title>
        <authorList>
            <person name="Saimee Y."/>
            <person name="Duangmal K."/>
        </authorList>
    </citation>
    <scope>NUCLEOTIDE SEQUENCE [LARGE SCALE GENOMIC DNA]</scope>
    <source>
        <strain evidence="2 3">DW4-2</strain>
    </source>
</reference>
<name>A0ABS3WTV2_9ACTN</name>
<protein>
    <recommendedName>
        <fullName evidence="4">DNA-binding protein</fullName>
    </recommendedName>
</protein>
<keyword evidence="3" id="KW-1185">Reference proteome</keyword>
<evidence type="ECO:0008006" key="4">
    <source>
        <dbReference type="Google" id="ProtNLM"/>
    </source>
</evidence>
<evidence type="ECO:0000256" key="1">
    <source>
        <dbReference type="SAM" id="MobiDB-lite"/>
    </source>
</evidence>
<evidence type="ECO:0000313" key="2">
    <source>
        <dbReference type="EMBL" id="MBO8186528.1"/>
    </source>
</evidence>
<feature type="region of interest" description="Disordered" evidence="1">
    <location>
        <begin position="1047"/>
        <end position="1069"/>
    </location>
</feature>
<accession>A0ABS3WTV2</accession>
<comment type="caution">
    <text evidence="2">The sequence shown here is derived from an EMBL/GenBank/DDBJ whole genome shotgun (WGS) entry which is preliminary data.</text>
</comment>
<dbReference type="RefSeq" id="WP_209265349.1">
    <property type="nucleotide sequence ID" value="NZ_JAFFZN010000011.1"/>
</dbReference>
<dbReference type="EMBL" id="JAFFZN010000011">
    <property type="protein sequence ID" value="MBO8186528.1"/>
    <property type="molecule type" value="Genomic_DNA"/>
</dbReference>
<sequence length="1391" mass="152571">MAASVEKDGYTAELAEDGLELVYRNPKGRKLKTVPAQLAGDPGLLSLIAVGKALRAHRTACQEYAQAWADAGAGAPRALAEADPEWRRALEDAGVPLTEERGEDGLFARTYAGPHGLTLTQLLPEDVVPYRDLLMGEDTWLPDGLFSTGIPHGAPDHEGQLPFPERVLAAHPQQQRLALEKIRALQHETLEWEYVFKKDMDRVLAGLEETAPALAVTLLDEMADFALQHGSEAEAAAWFGRARKTERNLGRTPDHAWLHSRQLRYAAAGALSATVLRAWVNELANGGSGSGEHLARFREVVRARLRGHGELHPQLAADIRKLAKAAGQEPDEELATMMAELIEDGALSLDDTEFWTRCCKGRAIDILVERCAETVREAVLRLRPRGYASGGRAELWRTLLERTGALAQLTGELSGLGQGAAAAWLTDCVNTAPVRDSGPWPMVYELAERVAPRAAADGVPVEFRHWTYRDWRERKRIPLDLMDLLLEHGVPVSDPPERLATARPYDLLVSRRPELRHLLADARFEPEVRAWMRADLDMTVEGDKAADAMSSNRWYNPHQTKGWGRIDHLYATWVGHEELRAWCARERALLRAGVDFDGLVLILGRFVHVGGAVDQLLQDPEAAREFAAVDVIGLLMRELPPQLDRERIEKIVARVKPEHLSPGDGARGDNFVLLRDELPELAQGTTWQEAGLSFHRVTHLLVMAANCLEGQARLVRRFTPDAERAPVSVPAPAPEEETSWQSLTQRLMRLAVSDTPPWDGDLRKGSQERDHAWQRLRVAPVHGYALLEALRAAMGLTRDASRTVTELARYADCPFASGEWRIVEYALPTATERQLPALYTWPIRTRTSAALVLRERRTGSAVRKLVPLRVLEYAPGGDFPAAGPLAAAGLEPVRADVLEPARPRSWFTRFAQSYQQHGPAPARPELAADLARRLDLSLPEAVVLVRGVLPCAPHQGAAQSLPSTTGSYGLKSWEVTEKEHERALDGLHHFLTPGQLAALYDRLLPDDPELLWTQGPDVPRAAEWWLSEIGRPLPAPPGLTALAHKEVAAPTGESATPRSSHGNEPRTEAADRLWWPPLRRSALLARLAAGADCLQPGVPLSPEPELLALPRLTAWAAYRTPAGDPLRPMLGAAILRLRQELAAGPGPLRVFSLQSNYLMGAPPSTDGLTAHPAVTVTEDDNHDVRHVSVDPDRLSGADDPVLEALDTYLDAVLPSQWLPTPSGLPALADLRLLLSEDFAALGAHLAADAAVPAGWEQHPARSVPGLVTRCAEQYGLSEDAAALHLMLLALPDPTDRKVKEWTGWKPARFKEAAAQLGATPLVSRAARARAGRGLFVPGLWHERTSPRLPLEAAKLPHLPQAANHRSTSHVAVVPSMPVPMLFERRLEALPG</sequence>
<organism evidence="2 3">
    <name type="scientific">Streptomyces spirodelae</name>
    <dbReference type="NCBI Taxonomy" id="2812904"/>
    <lineage>
        <taxon>Bacteria</taxon>
        <taxon>Bacillati</taxon>
        <taxon>Actinomycetota</taxon>
        <taxon>Actinomycetes</taxon>
        <taxon>Kitasatosporales</taxon>
        <taxon>Streptomycetaceae</taxon>
        <taxon>Streptomyces</taxon>
    </lineage>
</organism>
<dbReference type="Proteomes" id="UP001518976">
    <property type="component" value="Unassembled WGS sequence"/>
</dbReference>
<evidence type="ECO:0000313" key="3">
    <source>
        <dbReference type="Proteomes" id="UP001518976"/>
    </source>
</evidence>
<gene>
    <name evidence="2" type="ORF">JW592_13810</name>
</gene>
<proteinExistence type="predicted"/>